<organism evidence="2 3">
    <name type="scientific">Candidatus Staskawiczbacteria bacterium RIFCSPHIGHO2_02_FULL_42_22</name>
    <dbReference type="NCBI Taxonomy" id="1802207"/>
    <lineage>
        <taxon>Bacteria</taxon>
        <taxon>Candidatus Staskawicziibacteriota</taxon>
    </lineage>
</organism>
<gene>
    <name evidence="2" type="ORF">A3D44_04205</name>
</gene>
<accession>A0A1G2I451</accession>
<protein>
    <submittedName>
        <fullName evidence="2">Uncharacterized protein</fullName>
    </submittedName>
</protein>
<dbReference type="EMBL" id="MHOT01000011">
    <property type="protein sequence ID" value="OGZ69407.1"/>
    <property type="molecule type" value="Genomic_DNA"/>
</dbReference>
<evidence type="ECO:0000313" key="3">
    <source>
        <dbReference type="Proteomes" id="UP000178820"/>
    </source>
</evidence>
<comment type="caution">
    <text evidence="2">The sequence shown here is derived from an EMBL/GenBank/DDBJ whole genome shotgun (WGS) entry which is preliminary data.</text>
</comment>
<name>A0A1G2I451_9BACT</name>
<dbReference type="AlphaFoldDB" id="A0A1G2I451"/>
<sequence length="117" mass="13660">MTESLKPPPFTLEEGVDYKEIEKKWVMNVLGPALFDENNPQHHEAVQFLIEDFMSNLRLEDFKTNFEFTLTPPGKEHHTRPQQANVANKFKAGTMMPWQRKLNPKGRQTSAIDKYNK</sequence>
<feature type="region of interest" description="Disordered" evidence="1">
    <location>
        <begin position="92"/>
        <end position="117"/>
    </location>
</feature>
<evidence type="ECO:0000313" key="2">
    <source>
        <dbReference type="EMBL" id="OGZ69407.1"/>
    </source>
</evidence>
<dbReference type="Proteomes" id="UP000178820">
    <property type="component" value="Unassembled WGS sequence"/>
</dbReference>
<reference evidence="2 3" key="1">
    <citation type="journal article" date="2016" name="Nat. Commun.">
        <title>Thousands of microbial genomes shed light on interconnected biogeochemical processes in an aquifer system.</title>
        <authorList>
            <person name="Anantharaman K."/>
            <person name="Brown C.T."/>
            <person name="Hug L.A."/>
            <person name="Sharon I."/>
            <person name="Castelle C.J."/>
            <person name="Probst A.J."/>
            <person name="Thomas B.C."/>
            <person name="Singh A."/>
            <person name="Wilkins M.J."/>
            <person name="Karaoz U."/>
            <person name="Brodie E.L."/>
            <person name="Williams K.H."/>
            <person name="Hubbard S.S."/>
            <person name="Banfield J.F."/>
        </authorList>
    </citation>
    <scope>NUCLEOTIDE SEQUENCE [LARGE SCALE GENOMIC DNA]</scope>
</reference>
<evidence type="ECO:0000256" key="1">
    <source>
        <dbReference type="SAM" id="MobiDB-lite"/>
    </source>
</evidence>
<proteinExistence type="predicted"/>